<dbReference type="InterPro" id="IPR002871">
    <property type="entry name" value="NIF_FeS_clus_asmbl_NifU_N"/>
</dbReference>
<dbReference type="CDD" id="cd06664">
    <property type="entry name" value="IscU_like"/>
    <property type="match status" value="1"/>
</dbReference>
<accession>A0A172RZR7</accession>
<dbReference type="GO" id="GO:0051536">
    <property type="term" value="F:iron-sulfur cluster binding"/>
    <property type="evidence" value="ECO:0007669"/>
    <property type="project" value="InterPro"/>
</dbReference>
<dbReference type="Gene3D" id="3.90.1010.10">
    <property type="match status" value="1"/>
</dbReference>
<dbReference type="Proteomes" id="UP000182975">
    <property type="component" value="Unassembled WGS sequence"/>
</dbReference>
<evidence type="ECO:0000259" key="1">
    <source>
        <dbReference type="Pfam" id="PF01592"/>
    </source>
</evidence>
<dbReference type="Pfam" id="PF01592">
    <property type="entry name" value="NifU_N"/>
    <property type="match status" value="1"/>
</dbReference>
<feature type="domain" description="NIF system FeS cluster assembly NifU N-terminal" evidence="1">
    <location>
        <begin position="36"/>
        <end position="155"/>
    </location>
</feature>
<proteinExistence type="predicted"/>
<evidence type="ECO:0000313" key="3">
    <source>
        <dbReference type="Proteomes" id="UP000182975"/>
    </source>
</evidence>
<reference evidence="3" key="1">
    <citation type="submission" date="2016-10" db="EMBL/GenBank/DDBJ databases">
        <authorList>
            <person name="Varghese N."/>
        </authorList>
    </citation>
    <scope>NUCLEOTIDE SEQUENCE [LARGE SCALE GENOMIC DNA]</scope>
    <source>
        <strain evidence="3">DSM 21843</strain>
    </source>
</reference>
<gene>
    <name evidence="2" type="ORF">SAMN02910314_00522</name>
</gene>
<name>A0A172RZR7_9ACTN</name>
<evidence type="ECO:0000313" key="2">
    <source>
        <dbReference type="EMBL" id="SEO54702.1"/>
    </source>
</evidence>
<dbReference type="GO" id="GO:0016226">
    <property type="term" value="P:iron-sulfur cluster assembly"/>
    <property type="evidence" value="ECO:0007669"/>
    <property type="project" value="InterPro"/>
</dbReference>
<organism evidence="2 3">
    <name type="scientific">Denitrobacterium detoxificans</name>
    <dbReference type="NCBI Taxonomy" id="79604"/>
    <lineage>
        <taxon>Bacteria</taxon>
        <taxon>Bacillati</taxon>
        <taxon>Actinomycetota</taxon>
        <taxon>Coriobacteriia</taxon>
        <taxon>Eggerthellales</taxon>
        <taxon>Eggerthellaceae</taxon>
        <taxon>Denitrobacterium</taxon>
    </lineage>
</organism>
<keyword evidence="3" id="KW-1185">Reference proteome</keyword>
<dbReference type="SUPFAM" id="SSF82649">
    <property type="entry name" value="SufE/NifU"/>
    <property type="match status" value="1"/>
</dbReference>
<sequence>MPSDEVRNIYKEIEDRRVIRTADVYQTHMENGVRGYSDKLLSVVADFTNSGIPEGCNARGMAGKSKRGEVACQIFGTINPETRIIERAGFRSRGCIAITASASMLCRMIEGKSIEDALAICDNDIVRALDGVPSDKRDTPIFAMEACHAMIGDWLIAQGELDALDTLTPCDMGGITCLLCEHCSLRDLRYDLLAEQAGAASVRS</sequence>
<dbReference type="KEGG" id="ddt:AAY81_08525"/>
<dbReference type="OrthoDB" id="3172662at2"/>
<dbReference type="AlphaFoldDB" id="A0A172RZR7"/>
<protein>
    <submittedName>
        <fullName evidence="2">NifU-like N terminal domain-containing protein</fullName>
    </submittedName>
</protein>
<dbReference type="STRING" id="79604.AAY81_08525"/>
<dbReference type="EMBL" id="FOEC01000002">
    <property type="protein sequence ID" value="SEO54702.1"/>
    <property type="molecule type" value="Genomic_DNA"/>
</dbReference>
<dbReference type="PATRIC" id="fig|79604.3.peg.1709"/>
<dbReference type="GO" id="GO:0005506">
    <property type="term" value="F:iron ion binding"/>
    <property type="evidence" value="ECO:0007669"/>
    <property type="project" value="InterPro"/>
</dbReference>
<dbReference type="RefSeq" id="WP_066663957.1">
    <property type="nucleotide sequence ID" value="NZ_CP011402.1"/>
</dbReference>